<dbReference type="InterPro" id="IPR002625">
    <property type="entry name" value="Smr_dom"/>
</dbReference>
<dbReference type="SUPFAM" id="SSF160443">
    <property type="entry name" value="SMR domain-like"/>
    <property type="match status" value="1"/>
</dbReference>
<dbReference type="Gene3D" id="3.30.1370.110">
    <property type="match status" value="1"/>
</dbReference>
<dbReference type="InterPro" id="IPR036063">
    <property type="entry name" value="Smr_dom_sf"/>
</dbReference>
<dbReference type="EMBL" id="JAVRHT010000036">
    <property type="protein sequence ID" value="MDT0632753.1"/>
    <property type="molecule type" value="Genomic_DNA"/>
</dbReference>
<accession>A0ABU3BTZ8</accession>
<evidence type="ECO:0000313" key="3">
    <source>
        <dbReference type="Proteomes" id="UP001267426"/>
    </source>
</evidence>
<dbReference type="Proteomes" id="UP001267426">
    <property type="component" value="Unassembled WGS sequence"/>
</dbReference>
<proteinExistence type="predicted"/>
<comment type="caution">
    <text evidence="2">The sequence shown here is derived from an EMBL/GenBank/DDBJ whole genome shotgun (WGS) entry which is preliminary data.</text>
</comment>
<evidence type="ECO:0000259" key="1">
    <source>
        <dbReference type="PROSITE" id="PS50828"/>
    </source>
</evidence>
<name>A0ABU3BTZ8_9BACT</name>
<reference evidence="2 3" key="1">
    <citation type="submission" date="2023-09" db="EMBL/GenBank/DDBJ databases">
        <authorList>
            <person name="Rey-Velasco X."/>
        </authorList>
    </citation>
    <scope>NUCLEOTIDE SEQUENCE [LARGE SCALE GENOMIC DNA]</scope>
    <source>
        <strain evidence="2 3">F394</strain>
    </source>
</reference>
<evidence type="ECO:0000313" key="2">
    <source>
        <dbReference type="EMBL" id="MDT0632753.1"/>
    </source>
</evidence>
<sequence>MLRPRLDDDGRTVTLDLHGARVDEALGLAHAAVVEAARRGRSTVRVVHGASTSGAGRRTIKTALHAELDAGAFAPPVTSSFRQEGAVLLGLAPDAAPLPGRLTLRDLR</sequence>
<protein>
    <submittedName>
        <fullName evidence="2">Smr/MutS family protein</fullName>
    </submittedName>
</protein>
<gene>
    <name evidence="2" type="ORF">RM540_13410</name>
</gene>
<dbReference type="Pfam" id="PF01713">
    <property type="entry name" value="Smr"/>
    <property type="match status" value="1"/>
</dbReference>
<organism evidence="2 3">
    <name type="scientific">Rubrivirga litoralis</name>
    <dbReference type="NCBI Taxonomy" id="3075598"/>
    <lineage>
        <taxon>Bacteria</taxon>
        <taxon>Pseudomonadati</taxon>
        <taxon>Rhodothermota</taxon>
        <taxon>Rhodothermia</taxon>
        <taxon>Rhodothermales</taxon>
        <taxon>Rubricoccaceae</taxon>
        <taxon>Rubrivirga</taxon>
    </lineage>
</organism>
<dbReference type="RefSeq" id="WP_311664947.1">
    <property type="nucleotide sequence ID" value="NZ_JAVRHT010000036.1"/>
</dbReference>
<feature type="domain" description="Smr" evidence="1">
    <location>
        <begin position="15"/>
        <end position="92"/>
    </location>
</feature>
<keyword evidence="3" id="KW-1185">Reference proteome</keyword>
<dbReference type="PROSITE" id="PS50828">
    <property type="entry name" value="SMR"/>
    <property type="match status" value="1"/>
</dbReference>